<sequence>MMGFYPLGGHGLMLFFSFLAYLFFSCNTWFYSFSSFA</sequence>
<keyword evidence="1" id="KW-0812">Transmembrane</keyword>
<gene>
    <name evidence="2" type="ORF">J5U21_00729</name>
</gene>
<evidence type="ECO:0000313" key="2">
    <source>
        <dbReference type="EMBL" id="QXJ31080.1"/>
    </source>
</evidence>
<name>A0A8F5GVK5_9CREN</name>
<keyword evidence="1" id="KW-1133">Transmembrane helix</keyword>
<proteinExistence type="predicted"/>
<dbReference type="Proteomes" id="UP000693941">
    <property type="component" value="Chromosome"/>
</dbReference>
<organism evidence="2 3">
    <name type="scientific">Saccharolobus shibatae</name>
    <dbReference type="NCBI Taxonomy" id="2286"/>
    <lineage>
        <taxon>Archaea</taxon>
        <taxon>Thermoproteota</taxon>
        <taxon>Thermoprotei</taxon>
        <taxon>Sulfolobales</taxon>
        <taxon>Sulfolobaceae</taxon>
        <taxon>Saccharolobus</taxon>
    </lineage>
</organism>
<dbReference type="AlphaFoldDB" id="A0A8F5GVK5"/>
<accession>A0A8F5GVK5</accession>
<dbReference type="EMBL" id="CP077715">
    <property type="protein sequence ID" value="QXJ31080.1"/>
    <property type="molecule type" value="Genomic_DNA"/>
</dbReference>
<evidence type="ECO:0000313" key="3">
    <source>
        <dbReference type="Proteomes" id="UP000693941"/>
    </source>
</evidence>
<feature type="transmembrane region" description="Helical" evidence="1">
    <location>
        <begin position="12"/>
        <end position="31"/>
    </location>
</feature>
<evidence type="ECO:0000256" key="1">
    <source>
        <dbReference type="SAM" id="Phobius"/>
    </source>
</evidence>
<reference evidence="2" key="1">
    <citation type="journal article" date="2021" name="Environ. Microbiol.">
        <title>New insights into the diversity and evolution of the archaeal mobilome from three complete genomes of Saccharolobus shibatae.</title>
        <authorList>
            <person name="Medvedeva S."/>
            <person name="Brandt D."/>
            <person name="Cvirkaite-Krupovic V."/>
            <person name="Liu Y."/>
            <person name="Severinov K."/>
            <person name="Ishino S."/>
            <person name="Ishino Y."/>
            <person name="Prangishvili D."/>
            <person name="Kalinowski J."/>
            <person name="Krupovic M."/>
        </authorList>
    </citation>
    <scope>NUCLEOTIDE SEQUENCE</scope>
    <source>
        <strain evidence="2">BEU9</strain>
    </source>
</reference>
<protein>
    <submittedName>
        <fullName evidence="2">Uncharacterized protein</fullName>
    </submittedName>
</protein>
<keyword evidence="1" id="KW-0472">Membrane</keyword>